<dbReference type="Proteomes" id="UP000285109">
    <property type="component" value="Unassembled WGS sequence"/>
</dbReference>
<accession>A0A415SNW1</accession>
<organism evidence="1 2">
    <name type="scientific">Phocaeicola plebeius</name>
    <dbReference type="NCBI Taxonomy" id="310297"/>
    <lineage>
        <taxon>Bacteria</taxon>
        <taxon>Pseudomonadati</taxon>
        <taxon>Bacteroidota</taxon>
        <taxon>Bacteroidia</taxon>
        <taxon>Bacteroidales</taxon>
        <taxon>Bacteroidaceae</taxon>
        <taxon>Phocaeicola</taxon>
    </lineage>
</organism>
<dbReference type="AlphaFoldDB" id="A0A415SNW1"/>
<sequence>MFSSCSTDDENESGVNGSLIVNGESFQVEDATISDGVSNEDVLVGRMFGARIIGSDDSYFFTLEYIHWDNGRYSFELVEGDITDYISVETFGRSPVTVSSYDYISGKVFLTRDKNIVTLNFEDYTFKNDNDWKCVLNGSVKYKE</sequence>
<gene>
    <name evidence="1" type="ORF">DWZ34_17745</name>
</gene>
<evidence type="ECO:0000313" key="2">
    <source>
        <dbReference type="Proteomes" id="UP000285109"/>
    </source>
</evidence>
<evidence type="ECO:0000313" key="1">
    <source>
        <dbReference type="EMBL" id="RHM90837.1"/>
    </source>
</evidence>
<dbReference type="EMBL" id="QRQK01000068">
    <property type="protein sequence ID" value="RHM90837.1"/>
    <property type="molecule type" value="Genomic_DNA"/>
</dbReference>
<protein>
    <submittedName>
        <fullName evidence="1">Uncharacterized protein</fullName>
    </submittedName>
</protein>
<comment type="caution">
    <text evidence="1">The sequence shown here is derived from an EMBL/GenBank/DDBJ whole genome shotgun (WGS) entry which is preliminary data.</text>
</comment>
<name>A0A415SNW1_9BACT</name>
<reference evidence="1 2" key="1">
    <citation type="submission" date="2018-08" db="EMBL/GenBank/DDBJ databases">
        <title>A genome reference for cultivated species of the human gut microbiota.</title>
        <authorList>
            <person name="Zou Y."/>
            <person name="Xue W."/>
            <person name="Luo G."/>
        </authorList>
    </citation>
    <scope>NUCLEOTIDE SEQUENCE [LARGE SCALE GENOMIC DNA]</scope>
    <source>
        <strain evidence="1 2">AF31-28B-AC</strain>
    </source>
</reference>
<proteinExistence type="predicted"/>